<dbReference type="EC" id="1.1.1.292" evidence="3"/>
<name>A0A5C5Y135_9BACT</name>
<dbReference type="RefSeq" id="WP_146391213.1">
    <property type="nucleotide sequence ID" value="NZ_SJPK01000004.1"/>
</dbReference>
<gene>
    <name evidence="3" type="primary">afr_4</name>
    <name evidence="3" type="ORF">CA85_21620</name>
</gene>
<keyword evidence="3" id="KW-0560">Oxidoreductase</keyword>
<dbReference type="InterPro" id="IPR051450">
    <property type="entry name" value="Gfo/Idh/MocA_Oxidoreductases"/>
</dbReference>
<dbReference type="GO" id="GO:0033712">
    <property type="term" value="F:1,5-anhydro-D-fructose reductase (1,5-anhydro-D-mannitol-forming) activity"/>
    <property type="evidence" value="ECO:0007669"/>
    <property type="project" value="UniProtKB-EC"/>
</dbReference>
<dbReference type="PANTHER" id="PTHR43377:SF1">
    <property type="entry name" value="BILIVERDIN REDUCTASE A"/>
    <property type="match status" value="1"/>
</dbReference>
<feature type="domain" description="Gfo/Idh/MocA-like oxidoreductase N-terminal" evidence="1">
    <location>
        <begin position="2"/>
        <end position="127"/>
    </location>
</feature>
<accession>A0A5C5Y135</accession>
<dbReference type="Gene3D" id="3.40.50.720">
    <property type="entry name" value="NAD(P)-binding Rossmann-like Domain"/>
    <property type="match status" value="1"/>
</dbReference>
<dbReference type="OrthoDB" id="9783105at2"/>
<proteinExistence type="predicted"/>
<dbReference type="InterPro" id="IPR036291">
    <property type="entry name" value="NAD(P)-bd_dom_sf"/>
</dbReference>
<reference evidence="3 4" key="1">
    <citation type="submission" date="2019-02" db="EMBL/GenBank/DDBJ databases">
        <title>Deep-cultivation of Planctomycetes and their phenomic and genomic characterization uncovers novel biology.</title>
        <authorList>
            <person name="Wiegand S."/>
            <person name="Jogler M."/>
            <person name="Boedeker C."/>
            <person name="Pinto D."/>
            <person name="Vollmers J."/>
            <person name="Rivas-Marin E."/>
            <person name="Kohn T."/>
            <person name="Peeters S.H."/>
            <person name="Heuer A."/>
            <person name="Rast P."/>
            <person name="Oberbeckmann S."/>
            <person name="Bunk B."/>
            <person name="Jeske O."/>
            <person name="Meyerdierks A."/>
            <person name="Storesund J.E."/>
            <person name="Kallscheuer N."/>
            <person name="Luecker S."/>
            <person name="Lage O.M."/>
            <person name="Pohl T."/>
            <person name="Merkel B.J."/>
            <person name="Hornburger P."/>
            <person name="Mueller R.-W."/>
            <person name="Bruemmer F."/>
            <person name="Labrenz M."/>
            <person name="Spormann A.M."/>
            <person name="Op Den Camp H."/>
            <person name="Overmann J."/>
            <person name="Amann R."/>
            <person name="Jetten M.S.M."/>
            <person name="Mascher T."/>
            <person name="Medema M.H."/>
            <person name="Devos D.P."/>
            <person name="Kaster A.-K."/>
            <person name="Ovreas L."/>
            <person name="Rohde M."/>
            <person name="Galperin M.Y."/>
            <person name="Jogler C."/>
        </authorList>
    </citation>
    <scope>NUCLEOTIDE SEQUENCE [LARGE SCALE GENOMIC DNA]</scope>
    <source>
        <strain evidence="3 4">CA85</strain>
    </source>
</reference>
<dbReference type="AlphaFoldDB" id="A0A5C5Y135"/>
<dbReference type="SUPFAM" id="SSF51735">
    <property type="entry name" value="NAD(P)-binding Rossmann-fold domains"/>
    <property type="match status" value="1"/>
</dbReference>
<feature type="domain" description="GFO/IDH/MocA-like oxidoreductase" evidence="2">
    <location>
        <begin position="142"/>
        <end position="254"/>
    </location>
</feature>
<dbReference type="EMBL" id="SJPK01000004">
    <property type="protein sequence ID" value="TWT67312.1"/>
    <property type="molecule type" value="Genomic_DNA"/>
</dbReference>
<evidence type="ECO:0000313" key="3">
    <source>
        <dbReference type="EMBL" id="TWT67312.1"/>
    </source>
</evidence>
<dbReference type="Proteomes" id="UP000318053">
    <property type="component" value="Unassembled WGS sequence"/>
</dbReference>
<keyword evidence="4" id="KW-1185">Reference proteome</keyword>
<dbReference type="GO" id="GO:0000166">
    <property type="term" value="F:nucleotide binding"/>
    <property type="evidence" value="ECO:0007669"/>
    <property type="project" value="InterPro"/>
</dbReference>
<protein>
    <submittedName>
        <fullName evidence="3">1,5-anhydro-D-fructose reductase</fullName>
        <ecNumber evidence="3">1.1.1.292</ecNumber>
    </submittedName>
</protein>
<dbReference type="InterPro" id="IPR000683">
    <property type="entry name" value="Gfo/Idh/MocA-like_OxRdtase_N"/>
</dbReference>
<dbReference type="Pfam" id="PF01408">
    <property type="entry name" value="GFO_IDH_MocA"/>
    <property type="match status" value="1"/>
</dbReference>
<dbReference type="Pfam" id="PF22725">
    <property type="entry name" value="GFO_IDH_MocA_C3"/>
    <property type="match status" value="1"/>
</dbReference>
<comment type="caution">
    <text evidence="3">The sequence shown here is derived from an EMBL/GenBank/DDBJ whole genome shotgun (WGS) entry which is preliminary data.</text>
</comment>
<dbReference type="PANTHER" id="PTHR43377">
    <property type="entry name" value="BILIVERDIN REDUCTASE A"/>
    <property type="match status" value="1"/>
</dbReference>
<dbReference type="SUPFAM" id="SSF55347">
    <property type="entry name" value="Glyceraldehyde-3-phosphate dehydrogenase-like, C-terminal domain"/>
    <property type="match status" value="1"/>
</dbReference>
<evidence type="ECO:0000259" key="2">
    <source>
        <dbReference type="Pfam" id="PF22725"/>
    </source>
</evidence>
<evidence type="ECO:0000313" key="4">
    <source>
        <dbReference type="Proteomes" id="UP000318053"/>
    </source>
</evidence>
<dbReference type="InterPro" id="IPR055170">
    <property type="entry name" value="GFO_IDH_MocA-like_dom"/>
</dbReference>
<dbReference type="Gene3D" id="3.30.360.10">
    <property type="entry name" value="Dihydrodipicolinate Reductase, domain 2"/>
    <property type="match status" value="1"/>
</dbReference>
<organism evidence="3 4">
    <name type="scientific">Allorhodopirellula solitaria</name>
    <dbReference type="NCBI Taxonomy" id="2527987"/>
    <lineage>
        <taxon>Bacteria</taxon>
        <taxon>Pseudomonadati</taxon>
        <taxon>Planctomycetota</taxon>
        <taxon>Planctomycetia</taxon>
        <taxon>Pirellulales</taxon>
        <taxon>Pirellulaceae</taxon>
        <taxon>Allorhodopirellula</taxon>
    </lineage>
</organism>
<evidence type="ECO:0000259" key="1">
    <source>
        <dbReference type="Pfam" id="PF01408"/>
    </source>
</evidence>
<sequence length="334" mass="35919">MIRAAVVGVGFMGWIHALAYRRSEAAEMAGFASRSATKRAGDWRGIQGNFGPPGEQFDVSDMIVREDLDGLLADDSIDLIDICLPPHLHVDAVLAALAAGKHVLCEKPLALTASEAERLTSEAAPGQLMVGHILPLMPEFALLARLKADGRLGRVVSGRFQRTIGPPDWIPDFYDLSRVGGPLLDLQVHDAHLIRLLFGMPSAVHTASHDRDGVPKRYETVLDYDDAVVSIGGGVIDSPARPFTHGYEVSFEQATVRFEFAAYSDGTTDSISPVILHNDGRIERPELGGGDPIDAFTTEVDLAASVVGGAPLPPVLDPQIATDALKICEMQMRK</sequence>